<evidence type="ECO:0000313" key="2">
    <source>
        <dbReference type="Proteomes" id="UP000682877"/>
    </source>
</evidence>
<accession>A0A8S2ASC2</accession>
<evidence type="ECO:0000313" key="1">
    <source>
        <dbReference type="EMBL" id="CAE6142609.1"/>
    </source>
</evidence>
<keyword evidence="2" id="KW-1185">Reference proteome</keyword>
<dbReference type="Proteomes" id="UP000682877">
    <property type="component" value="Chromosome 6"/>
</dbReference>
<dbReference type="EMBL" id="LR999456">
    <property type="protein sequence ID" value="CAE6142609.1"/>
    <property type="molecule type" value="Genomic_DNA"/>
</dbReference>
<reference evidence="1" key="1">
    <citation type="submission" date="2021-01" db="EMBL/GenBank/DDBJ databases">
        <authorList>
            <person name="Bezrukov I."/>
        </authorList>
    </citation>
    <scope>NUCLEOTIDE SEQUENCE</scope>
</reference>
<dbReference type="AlphaFoldDB" id="A0A8S2ASC2"/>
<name>A0A8S2ASC2_ARAAE</name>
<sequence>MLGENTTVHNVLSDMVDRASSETSLEELWYRLHTAITELQAVRFSNTMNRKVINELIALQDKESNVSNEVCIAREAVQKATLALSLAEARLQVLMESARHDASEVEDEVLKTMIWGEKAIELEREATQDVKDAEAAFERALQALDMFWMGKLHL</sequence>
<protein>
    <submittedName>
        <fullName evidence="1">Uncharacterized protein</fullName>
    </submittedName>
</protein>
<proteinExistence type="predicted"/>
<gene>
    <name evidence="1" type="ORF">AARE701A_LOCUS17133</name>
</gene>
<organism evidence="1 2">
    <name type="scientific">Arabidopsis arenosa</name>
    <name type="common">Sand rock-cress</name>
    <name type="synonym">Cardaminopsis arenosa</name>
    <dbReference type="NCBI Taxonomy" id="38785"/>
    <lineage>
        <taxon>Eukaryota</taxon>
        <taxon>Viridiplantae</taxon>
        <taxon>Streptophyta</taxon>
        <taxon>Embryophyta</taxon>
        <taxon>Tracheophyta</taxon>
        <taxon>Spermatophyta</taxon>
        <taxon>Magnoliopsida</taxon>
        <taxon>eudicotyledons</taxon>
        <taxon>Gunneridae</taxon>
        <taxon>Pentapetalae</taxon>
        <taxon>rosids</taxon>
        <taxon>malvids</taxon>
        <taxon>Brassicales</taxon>
        <taxon>Brassicaceae</taxon>
        <taxon>Camelineae</taxon>
        <taxon>Arabidopsis</taxon>
    </lineage>
</organism>